<dbReference type="InterPro" id="IPR013324">
    <property type="entry name" value="RNA_pol_sigma_r3/r4-like"/>
</dbReference>
<name>A0A1S1N2X8_9GAMM</name>
<evidence type="ECO:0000313" key="8">
    <source>
        <dbReference type="Proteomes" id="UP000179786"/>
    </source>
</evidence>
<dbReference type="CDD" id="cd06171">
    <property type="entry name" value="Sigma70_r4"/>
    <property type="match status" value="1"/>
</dbReference>
<evidence type="ECO:0000256" key="3">
    <source>
        <dbReference type="ARBA" id="ARBA00023082"/>
    </source>
</evidence>
<proteinExistence type="inferred from homology"/>
<organism evidence="7 8">
    <name type="scientific">Pseudoalteromonas amylolytica</name>
    <dbReference type="NCBI Taxonomy" id="1859457"/>
    <lineage>
        <taxon>Bacteria</taxon>
        <taxon>Pseudomonadati</taxon>
        <taxon>Pseudomonadota</taxon>
        <taxon>Gammaproteobacteria</taxon>
        <taxon>Alteromonadales</taxon>
        <taxon>Pseudoalteromonadaceae</taxon>
        <taxon>Pseudoalteromonas</taxon>
    </lineage>
</organism>
<dbReference type="Pfam" id="PF04542">
    <property type="entry name" value="Sigma70_r2"/>
    <property type="match status" value="1"/>
</dbReference>
<dbReference type="SUPFAM" id="SSF88946">
    <property type="entry name" value="Sigma2 domain of RNA polymerase sigma factors"/>
    <property type="match status" value="1"/>
</dbReference>
<keyword evidence="2" id="KW-0805">Transcription regulation</keyword>
<dbReference type="Pfam" id="PF08281">
    <property type="entry name" value="Sigma70_r4_2"/>
    <property type="match status" value="1"/>
</dbReference>
<feature type="domain" description="RNA polymerase sigma-70 region 2" evidence="5">
    <location>
        <begin position="47"/>
        <end position="112"/>
    </location>
</feature>
<reference evidence="7 8" key="1">
    <citation type="submission" date="2016-09" db="EMBL/GenBank/DDBJ databases">
        <title>Pseudoalteromonas amylolytica sp. nov., isolated from the surface seawater.</title>
        <authorList>
            <person name="Wu Y.-H."/>
            <person name="Cheng H."/>
            <person name="Jin X.-B."/>
            <person name="Wang C.-S."/>
            <person name="Xu X.-W."/>
        </authorList>
    </citation>
    <scope>NUCLEOTIDE SEQUENCE [LARGE SCALE GENOMIC DNA]</scope>
    <source>
        <strain evidence="7 8">JW1</strain>
    </source>
</reference>
<dbReference type="EMBL" id="MKJU01000005">
    <property type="protein sequence ID" value="OHU92966.1"/>
    <property type="molecule type" value="Genomic_DNA"/>
</dbReference>
<dbReference type="GO" id="GO:0016987">
    <property type="term" value="F:sigma factor activity"/>
    <property type="evidence" value="ECO:0007669"/>
    <property type="project" value="UniProtKB-KW"/>
</dbReference>
<evidence type="ECO:0000256" key="1">
    <source>
        <dbReference type="ARBA" id="ARBA00010641"/>
    </source>
</evidence>
<dbReference type="InterPro" id="IPR013249">
    <property type="entry name" value="RNA_pol_sigma70_r4_t2"/>
</dbReference>
<dbReference type="Gene3D" id="1.10.10.10">
    <property type="entry name" value="Winged helix-like DNA-binding domain superfamily/Winged helix DNA-binding domain"/>
    <property type="match status" value="1"/>
</dbReference>
<dbReference type="OrthoDB" id="9784272at2"/>
<dbReference type="InterPro" id="IPR014284">
    <property type="entry name" value="RNA_pol_sigma-70_dom"/>
</dbReference>
<comment type="similarity">
    <text evidence="1">Belongs to the sigma-70 factor family. ECF subfamily.</text>
</comment>
<dbReference type="NCBIfam" id="TIGR02937">
    <property type="entry name" value="sigma70-ECF"/>
    <property type="match status" value="1"/>
</dbReference>
<dbReference type="InterPro" id="IPR013325">
    <property type="entry name" value="RNA_pol_sigma_r2"/>
</dbReference>
<dbReference type="PANTHER" id="PTHR43133">
    <property type="entry name" value="RNA POLYMERASE ECF-TYPE SIGMA FACTO"/>
    <property type="match status" value="1"/>
</dbReference>
<dbReference type="STRING" id="1859457.BET10_02850"/>
<dbReference type="InterPro" id="IPR007627">
    <property type="entry name" value="RNA_pol_sigma70_r2"/>
</dbReference>
<comment type="caution">
    <text evidence="7">The sequence shown here is derived from an EMBL/GenBank/DDBJ whole genome shotgun (WGS) entry which is preliminary data.</text>
</comment>
<keyword evidence="4" id="KW-0804">Transcription</keyword>
<evidence type="ECO:0000259" key="6">
    <source>
        <dbReference type="Pfam" id="PF08281"/>
    </source>
</evidence>
<dbReference type="AlphaFoldDB" id="A0A1S1N2X8"/>
<dbReference type="GO" id="GO:0006352">
    <property type="term" value="P:DNA-templated transcription initiation"/>
    <property type="evidence" value="ECO:0007669"/>
    <property type="project" value="InterPro"/>
</dbReference>
<evidence type="ECO:0000256" key="4">
    <source>
        <dbReference type="ARBA" id="ARBA00023163"/>
    </source>
</evidence>
<dbReference type="GO" id="GO:0003677">
    <property type="term" value="F:DNA binding"/>
    <property type="evidence" value="ECO:0007669"/>
    <property type="project" value="InterPro"/>
</dbReference>
<dbReference type="PANTHER" id="PTHR43133:SF62">
    <property type="entry name" value="RNA POLYMERASE SIGMA FACTOR SIGZ"/>
    <property type="match status" value="1"/>
</dbReference>
<protein>
    <submittedName>
        <fullName evidence="7">RNA polymerase subunit sigma</fullName>
    </submittedName>
</protein>
<accession>A0A1S1N2X8</accession>
<evidence type="ECO:0000313" key="7">
    <source>
        <dbReference type="EMBL" id="OHU92966.1"/>
    </source>
</evidence>
<evidence type="ECO:0000259" key="5">
    <source>
        <dbReference type="Pfam" id="PF04542"/>
    </source>
</evidence>
<sequence>MVDHALRCDSRAVAGNKTNMEQAPTQALTDALCKVAQHRDKRAFAQLFEYFAPKIKRFGVKQFGNEALAMELVQETLTSVWRKAHLYHPDRGAATTWVYTVMRNASFDALRKMKSNKEEHISEDIWPLLQEEQMADPDFQDHLQSKQIQDYISKLPLAQQEVVKGVYFQEMSQEQLAEHLSIPVGTVKSRLRLALQKLRAEIGDSND</sequence>
<keyword evidence="8" id="KW-1185">Reference proteome</keyword>
<dbReference type="InterPro" id="IPR036388">
    <property type="entry name" value="WH-like_DNA-bd_sf"/>
</dbReference>
<evidence type="ECO:0000256" key="2">
    <source>
        <dbReference type="ARBA" id="ARBA00023015"/>
    </source>
</evidence>
<dbReference type="Gene3D" id="1.10.1740.10">
    <property type="match status" value="1"/>
</dbReference>
<feature type="domain" description="RNA polymerase sigma factor 70 region 4 type 2" evidence="6">
    <location>
        <begin position="146"/>
        <end position="198"/>
    </location>
</feature>
<dbReference type="InterPro" id="IPR039425">
    <property type="entry name" value="RNA_pol_sigma-70-like"/>
</dbReference>
<dbReference type="NCBIfam" id="NF009178">
    <property type="entry name" value="PRK12526.1"/>
    <property type="match status" value="1"/>
</dbReference>
<keyword evidence="3" id="KW-0731">Sigma factor</keyword>
<dbReference type="Proteomes" id="UP000179786">
    <property type="component" value="Unassembled WGS sequence"/>
</dbReference>
<dbReference type="SUPFAM" id="SSF88659">
    <property type="entry name" value="Sigma3 and sigma4 domains of RNA polymerase sigma factors"/>
    <property type="match status" value="1"/>
</dbReference>
<gene>
    <name evidence="7" type="ORF">BET10_02850</name>
</gene>